<dbReference type="AlphaFoldDB" id="A0AAF0Q755"/>
<reference evidence="3" key="1">
    <citation type="submission" date="2023-08" db="EMBL/GenBank/DDBJ databases">
        <title>A de novo genome assembly of Solanum verrucosum Schlechtendal, a Mexican diploid species geographically isolated from the other diploid A-genome species in potato relatives.</title>
        <authorList>
            <person name="Hosaka K."/>
        </authorList>
    </citation>
    <scope>NUCLEOTIDE SEQUENCE</scope>
    <source>
        <tissue evidence="3">Young leaves</tissue>
    </source>
</reference>
<evidence type="ECO:0000313" key="4">
    <source>
        <dbReference type="Proteomes" id="UP001234989"/>
    </source>
</evidence>
<dbReference type="Proteomes" id="UP001234989">
    <property type="component" value="Chromosome 3"/>
</dbReference>
<dbReference type="Pfam" id="PF14363">
    <property type="entry name" value="AAA_assoc"/>
    <property type="match status" value="1"/>
</dbReference>
<sequence length="199" mass="23962">MFTKFSKQLTMVIDEFDGLVNNKIYEAAAIYLANKLSPHIHRLKISKTEKEKNFNIAIERNEEVIDVYNGHTFKWIWLYRQTESKHFYNPRDMDSAEKSVIRSFELTFHKKNKDHVLNSYLPHHGRSNIAKTQKQKDQNSYRGLRKTYRLHDMWKPVNFDHPATFQTIAMESDQKDIILKDLERFMTRKEYYRKVGKAW</sequence>
<name>A0AAF0Q755_SOLVR</name>
<dbReference type="PANTHER" id="PTHR23070">
    <property type="entry name" value="BCS1 AAA-TYPE ATPASE"/>
    <property type="match status" value="1"/>
</dbReference>
<accession>A0AAF0Q755</accession>
<gene>
    <name evidence="3" type="ORF">MTR67_011491</name>
</gene>
<keyword evidence="1" id="KW-0378">Hydrolase</keyword>
<dbReference type="InterPro" id="IPR025753">
    <property type="entry name" value="AAA_N_dom"/>
</dbReference>
<organism evidence="3 4">
    <name type="scientific">Solanum verrucosum</name>
    <dbReference type="NCBI Taxonomy" id="315347"/>
    <lineage>
        <taxon>Eukaryota</taxon>
        <taxon>Viridiplantae</taxon>
        <taxon>Streptophyta</taxon>
        <taxon>Embryophyta</taxon>
        <taxon>Tracheophyta</taxon>
        <taxon>Spermatophyta</taxon>
        <taxon>Magnoliopsida</taxon>
        <taxon>eudicotyledons</taxon>
        <taxon>Gunneridae</taxon>
        <taxon>Pentapetalae</taxon>
        <taxon>asterids</taxon>
        <taxon>lamiids</taxon>
        <taxon>Solanales</taxon>
        <taxon>Solanaceae</taxon>
        <taxon>Solanoideae</taxon>
        <taxon>Solaneae</taxon>
        <taxon>Solanum</taxon>
    </lineage>
</organism>
<protein>
    <recommendedName>
        <fullName evidence="2">AAA-type ATPase N-terminal domain-containing protein</fullName>
    </recommendedName>
</protein>
<dbReference type="InterPro" id="IPR050747">
    <property type="entry name" value="Mitochondrial_chaperone_BCS1"/>
</dbReference>
<proteinExistence type="predicted"/>
<dbReference type="GO" id="GO:0016787">
    <property type="term" value="F:hydrolase activity"/>
    <property type="evidence" value="ECO:0007669"/>
    <property type="project" value="UniProtKB-KW"/>
</dbReference>
<feature type="domain" description="AAA-type ATPase N-terminal" evidence="2">
    <location>
        <begin position="2"/>
        <end position="77"/>
    </location>
</feature>
<evidence type="ECO:0000259" key="2">
    <source>
        <dbReference type="Pfam" id="PF14363"/>
    </source>
</evidence>
<keyword evidence="4" id="KW-1185">Reference proteome</keyword>
<evidence type="ECO:0000256" key="1">
    <source>
        <dbReference type="ARBA" id="ARBA00022801"/>
    </source>
</evidence>
<dbReference type="EMBL" id="CP133614">
    <property type="protein sequence ID" value="WMV18106.1"/>
    <property type="molecule type" value="Genomic_DNA"/>
</dbReference>
<evidence type="ECO:0000313" key="3">
    <source>
        <dbReference type="EMBL" id="WMV18106.1"/>
    </source>
</evidence>